<keyword evidence="2" id="KW-1185">Reference proteome</keyword>
<proteinExistence type="predicted"/>
<comment type="caution">
    <text evidence="1">The sequence shown here is derived from an EMBL/GenBank/DDBJ whole genome shotgun (WGS) entry which is preliminary data.</text>
</comment>
<accession>A0A0P9DDH7</accession>
<sequence length="250" mass="27860">MDNLELRALAYFTKRLMKDINVPWKRITLMNMSVDTRDAGGVMSTSMIRVPGMRYGALFIHQDTDTPDLYSVSHYELGLWISYAASLHEAIYICGALEFGGVPWDLIEDLAGWQRIKATKWVEEALTQAKRAFRQAEINEAVPHNHTPHERLKHLVDQADAIRAAMNITGPNKIIYLDGVDGGDTTIVVTANGQGGADYEEFGDYNAGPNNRHQLECISFETEAAAIAHAEARVERAQRGITEPEYTVPA</sequence>
<dbReference type="EMBL" id="LJCR01000174">
    <property type="protein sequence ID" value="KPV53806.1"/>
    <property type="molecule type" value="Genomic_DNA"/>
</dbReference>
<organism evidence="1 2">
    <name type="scientific">Kouleothrix aurantiaca</name>
    <dbReference type="NCBI Taxonomy" id="186479"/>
    <lineage>
        <taxon>Bacteria</taxon>
        <taxon>Bacillati</taxon>
        <taxon>Chloroflexota</taxon>
        <taxon>Chloroflexia</taxon>
        <taxon>Chloroflexales</taxon>
        <taxon>Roseiflexineae</taxon>
        <taxon>Roseiflexaceae</taxon>
        <taxon>Kouleothrix</taxon>
    </lineage>
</organism>
<gene>
    <name evidence="1" type="ORF">SE17_07440</name>
</gene>
<reference evidence="1 2" key="1">
    <citation type="submission" date="2015-09" db="EMBL/GenBank/DDBJ databases">
        <title>Draft genome sequence of Kouleothrix aurantiaca JCM 19913.</title>
        <authorList>
            <person name="Hemp J."/>
        </authorList>
    </citation>
    <scope>NUCLEOTIDE SEQUENCE [LARGE SCALE GENOMIC DNA]</scope>
    <source>
        <strain evidence="1 2">COM-B</strain>
    </source>
</reference>
<dbReference type="Proteomes" id="UP000050509">
    <property type="component" value="Unassembled WGS sequence"/>
</dbReference>
<evidence type="ECO:0000313" key="1">
    <source>
        <dbReference type="EMBL" id="KPV53806.1"/>
    </source>
</evidence>
<name>A0A0P9DDH7_9CHLR</name>
<evidence type="ECO:0000313" key="2">
    <source>
        <dbReference type="Proteomes" id="UP000050509"/>
    </source>
</evidence>
<dbReference type="AlphaFoldDB" id="A0A0P9DDH7"/>
<protein>
    <submittedName>
        <fullName evidence="1">Uncharacterized protein</fullName>
    </submittedName>
</protein>